<dbReference type="OrthoDB" id="3021752at2759"/>
<dbReference type="AlphaFoldDB" id="A0A4R0R7G9"/>
<feature type="compositionally biased region" description="Basic and acidic residues" evidence="1">
    <location>
        <begin position="339"/>
        <end position="363"/>
    </location>
</feature>
<evidence type="ECO:0000256" key="1">
    <source>
        <dbReference type="SAM" id="MobiDB-lite"/>
    </source>
</evidence>
<dbReference type="EMBL" id="RWJN01000746">
    <property type="protein sequence ID" value="TCD59779.1"/>
    <property type="molecule type" value="Genomic_DNA"/>
</dbReference>
<feature type="compositionally biased region" description="Low complexity" evidence="1">
    <location>
        <begin position="287"/>
        <end position="308"/>
    </location>
</feature>
<sequence length="363" mass="38232">MSGSEPAGAALKRKRITTSGNGTVTSTAYSAIPSPSIALPEKWIQAVGALPATAVTPPPAVLKAFLGLYSDGLRDFKSGLECLQKAQTSERKFEVAASNGVIPGWIASHFKGPSLQFTKATTDSVLAELADDRKVYDEALATAAKAAVEFHRVAHAKHVAVATRLVDIELCKDTLYAKLSDYSTSIINVVGRGSATIWETYARAVTTAFLRELEDQRFEFTAALHNAAAEQTAKAAAVDAAREDAEMKDATKPIGELIDEKLNARLEVAVAKRVQEIQDAAEKAKKNSAVATSTNASAGPSTSSTKASEPAKKKKKKDSSDAPKEATSGGSGARGNAVEGRRSGSRNEGKDAKGKQKEVAKTD</sequence>
<dbReference type="Proteomes" id="UP000292702">
    <property type="component" value="Unassembled WGS sequence"/>
</dbReference>
<keyword evidence="3" id="KW-1185">Reference proteome</keyword>
<gene>
    <name evidence="2" type="ORF">EIP91_011477</name>
</gene>
<evidence type="ECO:0000313" key="2">
    <source>
        <dbReference type="EMBL" id="TCD59779.1"/>
    </source>
</evidence>
<organism evidence="2 3">
    <name type="scientific">Steccherinum ochraceum</name>
    <dbReference type="NCBI Taxonomy" id="92696"/>
    <lineage>
        <taxon>Eukaryota</taxon>
        <taxon>Fungi</taxon>
        <taxon>Dikarya</taxon>
        <taxon>Basidiomycota</taxon>
        <taxon>Agaricomycotina</taxon>
        <taxon>Agaricomycetes</taxon>
        <taxon>Polyporales</taxon>
        <taxon>Steccherinaceae</taxon>
        <taxon>Steccherinum</taxon>
    </lineage>
</organism>
<feature type="region of interest" description="Disordered" evidence="1">
    <location>
        <begin position="282"/>
        <end position="363"/>
    </location>
</feature>
<accession>A0A4R0R7G9</accession>
<name>A0A4R0R7G9_9APHY</name>
<reference evidence="2 3" key="1">
    <citation type="submission" date="2018-11" db="EMBL/GenBank/DDBJ databases">
        <title>Genome assembly of Steccherinum ochraceum LE-BIN_3174, the white-rot fungus of the Steccherinaceae family (The Residual Polyporoid clade, Polyporales, Basidiomycota).</title>
        <authorList>
            <person name="Fedorova T.V."/>
            <person name="Glazunova O.A."/>
            <person name="Landesman E.O."/>
            <person name="Moiseenko K.V."/>
            <person name="Psurtseva N.V."/>
            <person name="Savinova O.S."/>
            <person name="Shakhova N.V."/>
            <person name="Tyazhelova T.V."/>
            <person name="Vasina D.V."/>
        </authorList>
    </citation>
    <scope>NUCLEOTIDE SEQUENCE [LARGE SCALE GENOMIC DNA]</scope>
    <source>
        <strain evidence="2 3">LE-BIN_3174</strain>
    </source>
</reference>
<proteinExistence type="predicted"/>
<protein>
    <submittedName>
        <fullName evidence="2">Uncharacterized protein</fullName>
    </submittedName>
</protein>
<comment type="caution">
    <text evidence="2">The sequence shown here is derived from an EMBL/GenBank/DDBJ whole genome shotgun (WGS) entry which is preliminary data.</text>
</comment>
<evidence type="ECO:0000313" key="3">
    <source>
        <dbReference type="Proteomes" id="UP000292702"/>
    </source>
</evidence>